<gene>
    <name evidence="1" type="ORF">STAS_32050</name>
</gene>
<name>A0A5A7RB00_STRAF</name>
<evidence type="ECO:0000313" key="2">
    <source>
        <dbReference type="Proteomes" id="UP000325081"/>
    </source>
</evidence>
<sequence length="106" mass="12248">MKKIEEVIGERQVLSVVLMNSFIVWECRRSPRAIPFSNGEIIEPMRVTLKNMSSSDHNVLFLDTSREKINRNGRFIFNNGWVTIEGIEEAVESGWELQCEGTPMFK</sequence>
<comment type="caution">
    <text evidence="1">The sequence shown here is derived from an EMBL/GenBank/DDBJ whole genome shotgun (WGS) entry which is preliminary data.</text>
</comment>
<accession>A0A5A7RB00</accession>
<dbReference type="GO" id="GO:0016740">
    <property type="term" value="F:transferase activity"/>
    <property type="evidence" value="ECO:0007669"/>
    <property type="project" value="UniProtKB-KW"/>
</dbReference>
<dbReference type="OrthoDB" id="1748181at2759"/>
<evidence type="ECO:0000313" key="1">
    <source>
        <dbReference type="EMBL" id="GER54456.1"/>
    </source>
</evidence>
<dbReference type="EMBL" id="BKCP01011181">
    <property type="protein sequence ID" value="GER54456.1"/>
    <property type="molecule type" value="Genomic_DNA"/>
</dbReference>
<dbReference type="Proteomes" id="UP000325081">
    <property type="component" value="Unassembled WGS sequence"/>
</dbReference>
<feature type="non-terminal residue" evidence="1">
    <location>
        <position position="106"/>
    </location>
</feature>
<protein>
    <submittedName>
        <fullName evidence="1">Lipoyltransferase 2</fullName>
    </submittedName>
</protein>
<organism evidence="1 2">
    <name type="scientific">Striga asiatica</name>
    <name type="common">Asiatic witchweed</name>
    <name type="synonym">Buchnera asiatica</name>
    <dbReference type="NCBI Taxonomy" id="4170"/>
    <lineage>
        <taxon>Eukaryota</taxon>
        <taxon>Viridiplantae</taxon>
        <taxon>Streptophyta</taxon>
        <taxon>Embryophyta</taxon>
        <taxon>Tracheophyta</taxon>
        <taxon>Spermatophyta</taxon>
        <taxon>Magnoliopsida</taxon>
        <taxon>eudicotyledons</taxon>
        <taxon>Gunneridae</taxon>
        <taxon>Pentapetalae</taxon>
        <taxon>asterids</taxon>
        <taxon>lamiids</taxon>
        <taxon>Lamiales</taxon>
        <taxon>Orobanchaceae</taxon>
        <taxon>Buchnereae</taxon>
        <taxon>Striga</taxon>
    </lineage>
</organism>
<dbReference type="AlphaFoldDB" id="A0A5A7RB00"/>
<reference evidence="2" key="1">
    <citation type="journal article" date="2019" name="Curr. Biol.">
        <title>Genome Sequence of Striga asiatica Provides Insight into the Evolution of Plant Parasitism.</title>
        <authorList>
            <person name="Yoshida S."/>
            <person name="Kim S."/>
            <person name="Wafula E.K."/>
            <person name="Tanskanen J."/>
            <person name="Kim Y.M."/>
            <person name="Honaas L."/>
            <person name="Yang Z."/>
            <person name="Spallek T."/>
            <person name="Conn C.E."/>
            <person name="Ichihashi Y."/>
            <person name="Cheong K."/>
            <person name="Cui S."/>
            <person name="Der J.P."/>
            <person name="Gundlach H."/>
            <person name="Jiao Y."/>
            <person name="Hori C."/>
            <person name="Ishida J.K."/>
            <person name="Kasahara H."/>
            <person name="Kiba T."/>
            <person name="Kim M.S."/>
            <person name="Koo N."/>
            <person name="Laohavisit A."/>
            <person name="Lee Y.H."/>
            <person name="Lumba S."/>
            <person name="McCourt P."/>
            <person name="Mortimer J.C."/>
            <person name="Mutuku J.M."/>
            <person name="Nomura T."/>
            <person name="Sasaki-Sekimoto Y."/>
            <person name="Seto Y."/>
            <person name="Wang Y."/>
            <person name="Wakatake T."/>
            <person name="Sakakibara H."/>
            <person name="Demura T."/>
            <person name="Yamaguchi S."/>
            <person name="Yoneyama K."/>
            <person name="Manabe R.I."/>
            <person name="Nelson D.C."/>
            <person name="Schulman A.H."/>
            <person name="Timko M.P."/>
            <person name="dePamphilis C.W."/>
            <person name="Choi D."/>
            <person name="Shirasu K."/>
        </authorList>
    </citation>
    <scope>NUCLEOTIDE SEQUENCE [LARGE SCALE GENOMIC DNA]</scope>
    <source>
        <strain evidence="2">cv. UVA1</strain>
    </source>
</reference>
<proteinExistence type="predicted"/>
<keyword evidence="1" id="KW-0808">Transferase</keyword>
<keyword evidence="2" id="KW-1185">Reference proteome</keyword>